<evidence type="ECO:0000256" key="5">
    <source>
        <dbReference type="ARBA" id="ARBA00033202"/>
    </source>
</evidence>
<evidence type="ECO:0000256" key="6">
    <source>
        <dbReference type="SAM" id="MobiDB-lite"/>
    </source>
</evidence>
<keyword evidence="2" id="KW-0396">Initiation factor</keyword>
<reference evidence="8" key="1">
    <citation type="submission" date="2013-12" db="EMBL/GenBank/DDBJ databases">
        <authorList>
            <person name="Aslett M."/>
        </authorList>
    </citation>
    <scope>NUCLEOTIDE SEQUENCE [LARGE SCALE GENOMIC DNA]</scope>
    <source>
        <strain evidence="8">Lindley</strain>
    </source>
</reference>
<dbReference type="GO" id="GO:0003723">
    <property type="term" value="F:RNA binding"/>
    <property type="evidence" value="ECO:0007669"/>
    <property type="project" value="UniProtKB-KW"/>
</dbReference>
<feature type="transmembrane region" description="Helical" evidence="7">
    <location>
        <begin position="675"/>
        <end position="700"/>
    </location>
</feature>
<dbReference type="Pfam" id="PF05091">
    <property type="entry name" value="eIF-3_zeta"/>
    <property type="match status" value="2"/>
</dbReference>
<dbReference type="InterPro" id="IPR007783">
    <property type="entry name" value="eIF3d"/>
</dbReference>
<protein>
    <recommendedName>
        <fullName evidence="5">Eukaryotic translation initiation factor 3 subunit p66</fullName>
    </recommendedName>
</protein>
<organism evidence="8 9">
    <name type="scientific">Globodera pallida</name>
    <name type="common">Potato cyst nematode worm</name>
    <name type="synonym">Heterodera pallida</name>
    <dbReference type="NCBI Taxonomy" id="36090"/>
    <lineage>
        <taxon>Eukaryota</taxon>
        <taxon>Metazoa</taxon>
        <taxon>Ecdysozoa</taxon>
        <taxon>Nematoda</taxon>
        <taxon>Chromadorea</taxon>
        <taxon>Rhabditida</taxon>
        <taxon>Tylenchina</taxon>
        <taxon>Tylenchomorpha</taxon>
        <taxon>Tylenchoidea</taxon>
        <taxon>Heteroderidae</taxon>
        <taxon>Heteroderinae</taxon>
        <taxon>Globodera</taxon>
    </lineage>
</organism>
<dbReference type="AlphaFoldDB" id="A0A183C8C1"/>
<evidence type="ECO:0000256" key="4">
    <source>
        <dbReference type="ARBA" id="ARBA00022917"/>
    </source>
</evidence>
<reference evidence="9" key="3">
    <citation type="submission" date="2016-06" db="UniProtKB">
        <authorList>
            <consortium name="WormBaseParasite"/>
        </authorList>
    </citation>
    <scope>IDENTIFICATION</scope>
</reference>
<dbReference type="Proteomes" id="UP000050741">
    <property type="component" value="Unassembled WGS sequence"/>
</dbReference>
<keyword evidence="8" id="KW-1185">Reference proteome</keyword>
<dbReference type="WBParaSite" id="GPLIN_000911700">
    <property type="protein sequence ID" value="GPLIN_000911700"/>
    <property type="gene ID" value="GPLIN_000911700"/>
</dbReference>
<evidence type="ECO:0000313" key="9">
    <source>
        <dbReference type="WBParaSite" id="GPLIN_000911700"/>
    </source>
</evidence>
<sequence>MSLPQFDLPECVSNPTGWGPSAVKDSPALAEFIGLPYQHFNKCDRVGRIVDWLGVDRFYKKGETRDRYNERVYGSSATAGVQFDYIHDNEDLNFQLVDSSRPQKPQKPYRRQFQFRKFAQREQERREYEKYNVPTKMKRSILKEQQKAYKVFLRRGGGARGGAQRSTGRRYNDRQSGKGRQPSVQVRPDWAVLKELDFVQLNKLYLPNIEPGKDIPGETYGTIHFYDKAVMDKVSVKNPMQLEKFHASFYSLTTTEDPVFRKLSCNNTGNVFATDIILATIMAANRSVNSWDLIAYRIDDKLFFDKRSTSAISPIDAFWVSETSPDPPSGDAPGINNVNDLASEALYINQNFRRQVLKRDGKVHKFEEERIPFEDEQLGRADSAYKYRTWNLGTMANGTPIILVARTEHDAVMLGGTNVKEVQKLTIKAFNEWDSSQSGGVDWRSKLDIQKGAQSGGVDWRSKLDIQKGAVLATEMRNNSFKLAKWTLQAMLAGSDYIRLGYVSRVNTRSSTQHVILGSQQFRPTESASNMNLNLDTCWGILRAIIDFFMERPPGKYLMMKDPYQWCGFILCLRKLSIPAKANLTRILRPVNIAFSTLPIVFIGKALSQFGETTQPLTSANGADYSSLLVPGGPLMQLTLLSSEEWSSVAVWPQRRLSFMPFVMNAFWPDLMPSFWVPFIGRFCLFAVCALSLYFSLWLFAMPFIPEGDPFRRLFLAQPFALLLPHLLFWTFTLFAIISIKMLCN</sequence>
<evidence type="ECO:0000256" key="7">
    <source>
        <dbReference type="SAM" id="Phobius"/>
    </source>
</evidence>
<dbReference type="GO" id="GO:0003743">
    <property type="term" value="F:translation initiation factor activity"/>
    <property type="evidence" value="ECO:0007669"/>
    <property type="project" value="UniProtKB-KW"/>
</dbReference>
<name>A0A183C8C1_GLOPA</name>
<evidence type="ECO:0000313" key="8">
    <source>
        <dbReference type="Proteomes" id="UP000050741"/>
    </source>
</evidence>
<keyword evidence="7" id="KW-0472">Membrane</keyword>
<evidence type="ECO:0000256" key="3">
    <source>
        <dbReference type="ARBA" id="ARBA00022884"/>
    </source>
</evidence>
<keyword evidence="4" id="KW-0648">Protein biosynthesis</keyword>
<dbReference type="PANTHER" id="PTHR12399:SF0">
    <property type="entry name" value="EUKARYOTIC TRANSLATION INITIATION FACTOR 3 SUBUNIT D"/>
    <property type="match status" value="1"/>
</dbReference>
<dbReference type="GO" id="GO:0005852">
    <property type="term" value="C:eukaryotic translation initiation factor 3 complex"/>
    <property type="evidence" value="ECO:0007669"/>
    <property type="project" value="InterPro"/>
</dbReference>
<evidence type="ECO:0000256" key="1">
    <source>
        <dbReference type="ARBA" id="ARBA00022490"/>
    </source>
</evidence>
<feature type="region of interest" description="Disordered" evidence="6">
    <location>
        <begin position="157"/>
        <end position="184"/>
    </location>
</feature>
<evidence type="ECO:0000256" key="2">
    <source>
        <dbReference type="ARBA" id="ARBA00022540"/>
    </source>
</evidence>
<keyword evidence="1" id="KW-0963">Cytoplasm</keyword>
<proteinExistence type="predicted"/>
<reference evidence="8" key="2">
    <citation type="submission" date="2014-05" db="EMBL/GenBank/DDBJ databases">
        <title>The genome and life-stage specific transcriptomes of Globodera pallida elucidate key aspects of plant parasitism by a cyst nematode.</title>
        <authorList>
            <person name="Cotton J.A."/>
            <person name="Lilley C.J."/>
            <person name="Jones L.M."/>
            <person name="Kikuchi T."/>
            <person name="Reid A.J."/>
            <person name="Thorpe P."/>
            <person name="Tsai I.J."/>
            <person name="Beasley H."/>
            <person name="Blok V."/>
            <person name="Cock P.J.A."/>
            <person name="Van den Akker S.E."/>
            <person name="Holroyd N."/>
            <person name="Hunt M."/>
            <person name="Mantelin S."/>
            <person name="Naghra H."/>
            <person name="Pain A."/>
            <person name="Palomares-Rius J.E."/>
            <person name="Zarowiecki M."/>
            <person name="Berriman M."/>
            <person name="Jones J.T."/>
            <person name="Urwin P.E."/>
        </authorList>
    </citation>
    <scope>NUCLEOTIDE SEQUENCE [LARGE SCALE GENOMIC DNA]</scope>
    <source>
        <strain evidence="8">Lindley</strain>
    </source>
</reference>
<accession>A0A183C8C1</accession>
<keyword evidence="7" id="KW-1133">Transmembrane helix</keyword>
<keyword evidence="3" id="KW-0694">RNA-binding</keyword>
<dbReference type="PANTHER" id="PTHR12399">
    <property type="entry name" value="EUKARYOTIC TRANSLATION INITIATION FACTOR 3 SUBUNIT 7"/>
    <property type="match status" value="1"/>
</dbReference>
<keyword evidence="7" id="KW-0812">Transmembrane</keyword>
<feature type="transmembrane region" description="Helical" evidence="7">
    <location>
        <begin position="720"/>
        <end position="740"/>
    </location>
</feature>